<accession>A0ABZ0PP33</accession>
<evidence type="ECO:0000256" key="1">
    <source>
        <dbReference type="SAM" id="Coils"/>
    </source>
</evidence>
<keyword evidence="4" id="KW-0808">Transferase</keyword>
<feature type="transmembrane region" description="Helical" evidence="2">
    <location>
        <begin position="20"/>
        <end position="40"/>
    </location>
</feature>
<dbReference type="Pfam" id="PF06580">
    <property type="entry name" value="His_kinase"/>
    <property type="match status" value="1"/>
</dbReference>
<dbReference type="PANTHER" id="PTHR34220">
    <property type="entry name" value="SENSOR HISTIDINE KINASE YPDA"/>
    <property type="match status" value="1"/>
</dbReference>
<dbReference type="InterPro" id="IPR050640">
    <property type="entry name" value="Bact_2-comp_sensor_kinase"/>
</dbReference>
<feature type="domain" description="Signal transduction histidine kinase internal region" evidence="3">
    <location>
        <begin position="168"/>
        <end position="246"/>
    </location>
</feature>
<dbReference type="InterPro" id="IPR036890">
    <property type="entry name" value="HATPase_C_sf"/>
</dbReference>
<proteinExistence type="predicted"/>
<keyword evidence="5" id="KW-1185">Reference proteome</keyword>
<gene>
    <name evidence="4" type="ORF">R9Z33_11575</name>
</gene>
<dbReference type="Gene3D" id="3.30.565.10">
    <property type="entry name" value="Histidine kinase-like ATPase, C-terminal domain"/>
    <property type="match status" value="1"/>
</dbReference>
<feature type="transmembrane region" description="Helical" evidence="2">
    <location>
        <begin position="122"/>
        <end position="144"/>
    </location>
</feature>
<evidence type="ECO:0000259" key="3">
    <source>
        <dbReference type="Pfam" id="PF06580"/>
    </source>
</evidence>
<evidence type="ECO:0000313" key="4">
    <source>
        <dbReference type="EMBL" id="WPB87493.1"/>
    </source>
</evidence>
<feature type="coiled-coil region" evidence="1">
    <location>
        <begin position="148"/>
        <end position="175"/>
    </location>
</feature>
<keyword evidence="2" id="KW-0812">Transmembrane</keyword>
<dbReference type="EMBL" id="CP137852">
    <property type="protein sequence ID" value="WPB87493.1"/>
    <property type="molecule type" value="Genomic_DNA"/>
</dbReference>
<keyword evidence="4" id="KW-0418">Kinase</keyword>
<keyword evidence="1" id="KW-0175">Coiled coil</keyword>
<keyword evidence="2" id="KW-1133">Transmembrane helix</keyword>
<feature type="transmembrane region" description="Helical" evidence="2">
    <location>
        <begin position="46"/>
        <end position="70"/>
    </location>
</feature>
<dbReference type="InterPro" id="IPR010559">
    <property type="entry name" value="Sig_transdc_His_kin_internal"/>
</dbReference>
<dbReference type="RefSeq" id="WP_318651445.1">
    <property type="nucleotide sequence ID" value="NZ_CP137852.1"/>
</dbReference>
<evidence type="ECO:0000256" key="2">
    <source>
        <dbReference type="SAM" id="Phobius"/>
    </source>
</evidence>
<sequence>MPDQSSRDMPQGSWVRRPGLWRVVAAGWGVFAFLDVMTRLRVYDDPWIAIGVSLVIDPLILPLAGGLFLAYDRLGFEGRITWRALPWILGLSLAAASVVAAVGSQIRDLLDVGMADWAPREAVLIVLVHFFLIFTIWSLLCFWIKAEIARQAEAERAIEAEAQALRTELQRLRLQLDPHFLFNALNGIGEEIPEHPAAALAMLRDLSTFLRQSLTGMDVTIATVADEAGALASYLRVQEARFGARLTAQVAFDAAAGQRPIPSFLLQPLAENAFKHGTREPRLEVAVEIRAAGEALEIRVANTGTLAAATPAGSRTGIGLANIRRRLALHYPGRHRFDLAQEGGEVVARLTLEGAPCSAP</sequence>
<keyword evidence="2" id="KW-0472">Membrane</keyword>
<dbReference type="Proteomes" id="UP001305521">
    <property type="component" value="Chromosome"/>
</dbReference>
<reference evidence="4 5" key="1">
    <citation type="submission" date="2023-11" db="EMBL/GenBank/DDBJ databases">
        <title>Arctic aerobic anoxygenic photoheterotroph Sediminicoccus rosea KRV36 adapts its photosynthesis to long days of polar summer.</title>
        <authorList>
            <person name="Tomasch J."/>
            <person name="Kopejtka K."/>
            <person name="Bily T."/>
            <person name="Gardiner A.T."/>
            <person name="Gardian Z."/>
            <person name="Shivaramu S."/>
            <person name="Koblizek M."/>
            <person name="Engelhardt F."/>
            <person name="Kaftan D."/>
        </authorList>
    </citation>
    <scope>NUCLEOTIDE SEQUENCE [LARGE SCALE GENOMIC DNA]</scope>
    <source>
        <strain evidence="4 5">R-30</strain>
    </source>
</reference>
<name>A0ABZ0PP33_9PROT</name>
<protein>
    <submittedName>
        <fullName evidence="4">Histidine kinase</fullName>
    </submittedName>
</protein>
<dbReference type="SUPFAM" id="SSF55874">
    <property type="entry name" value="ATPase domain of HSP90 chaperone/DNA topoisomerase II/histidine kinase"/>
    <property type="match status" value="1"/>
</dbReference>
<dbReference type="GO" id="GO:0016301">
    <property type="term" value="F:kinase activity"/>
    <property type="evidence" value="ECO:0007669"/>
    <property type="project" value="UniProtKB-KW"/>
</dbReference>
<feature type="transmembrane region" description="Helical" evidence="2">
    <location>
        <begin position="82"/>
        <end position="102"/>
    </location>
</feature>
<evidence type="ECO:0000313" key="5">
    <source>
        <dbReference type="Proteomes" id="UP001305521"/>
    </source>
</evidence>
<dbReference type="PANTHER" id="PTHR34220:SF9">
    <property type="entry name" value="SIGNAL TRANSDUCTION HISTIDINE KINASE INTERNAL REGION DOMAIN-CONTAINING PROTEIN"/>
    <property type="match status" value="1"/>
</dbReference>
<organism evidence="4 5">
    <name type="scientific">Sediminicoccus rosea</name>
    <dbReference type="NCBI Taxonomy" id="1225128"/>
    <lineage>
        <taxon>Bacteria</taxon>
        <taxon>Pseudomonadati</taxon>
        <taxon>Pseudomonadota</taxon>
        <taxon>Alphaproteobacteria</taxon>
        <taxon>Acetobacterales</taxon>
        <taxon>Roseomonadaceae</taxon>
        <taxon>Sediminicoccus</taxon>
    </lineage>
</organism>